<evidence type="ECO:0008006" key="5">
    <source>
        <dbReference type="Google" id="ProtNLM"/>
    </source>
</evidence>
<feature type="domain" description="Protein FecR C-terminal" evidence="2">
    <location>
        <begin position="270"/>
        <end position="335"/>
    </location>
</feature>
<reference evidence="4" key="1">
    <citation type="journal article" date="2019" name="Int. J. Syst. Evol. Microbiol.">
        <title>The Global Catalogue of Microorganisms (GCM) 10K type strain sequencing project: providing services to taxonomists for standard genome sequencing and annotation.</title>
        <authorList>
            <consortium name="The Broad Institute Genomics Platform"/>
            <consortium name="The Broad Institute Genome Sequencing Center for Infectious Disease"/>
            <person name="Wu L."/>
            <person name="Ma J."/>
        </authorList>
    </citation>
    <scope>NUCLEOTIDE SEQUENCE [LARGE SCALE GENOMIC DNA]</scope>
    <source>
        <strain evidence="4">JCM 17225</strain>
    </source>
</reference>
<evidence type="ECO:0000259" key="2">
    <source>
        <dbReference type="Pfam" id="PF16344"/>
    </source>
</evidence>
<keyword evidence="4" id="KW-1185">Reference proteome</keyword>
<accession>A0ABP7URX0</accession>
<gene>
    <name evidence="3" type="ORF">GCM10022409_42460</name>
</gene>
<dbReference type="PIRSF" id="PIRSF018266">
    <property type="entry name" value="FecR"/>
    <property type="match status" value="1"/>
</dbReference>
<comment type="caution">
    <text evidence="3">The sequence shown here is derived from an EMBL/GenBank/DDBJ whole genome shotgun (WGS) entry which is preliminary data.</text>
</comment>
<feature type="domain" description="FecR protein" evidence="1">
    <location>
        <begin position="139"/>
        <end position="224"/>
    </location>
</feature>
<dbReference type="Pfam" id="PF16344">
    <property type="entry name" value="FecR_C"/>
    <property type="match status" value="1"/>
</dbReference>
<dbReference type="EMBL" id="BAABDK010000032">
    <property type="protein sequence ID" value="GAA4051204.1"/>
    <property type="molecule type" value="Genomic_DNA"/>
</dbReference>
<dbReference type="InterPro" id="IPR012373">
    <property type="entry name" value="Ferrdict_sens_TM"/>
</dbReference>
<organism evidence="3 4">
    <name type="scientific">Hymenobacter glaciei</name>
    <dbReference type="NCBI Taxonomy" id="877209"/>
    <lineage>
        <taxon>Bacteria</taxon>
        <taxon>Pseudomonadati</taxon>
        <taxon>Bacteroidota</taxon>
        <taxon>Cytophagia</taxon>
        <taxon>Cytophagales</taxon>
        <taxon>Hymenobacteraceae</taxon>
        <taxon>Hymenobacter</taxon>
    </lineage>
</organism>
<dbReference type="Gene3D" id="2.60.120.1440">
    <property type="match status" value="1"/>
</dbReference>
<dbReference type="Gene3D" id="3.55.50.30">
    <property type="match status" value="1"/>
</dbReference>
<protein>
    <recommendedName>
        <fullName evidence="5">FecR protein domain-containing protein</fullName>
    </recommendedName>
</protein>
<dbReference type="InterPro" id="IPR006860">
    <property type="entry name" value="FecR"/>
</dbReference>
<name>A0ABP7URX0_9BACT</name>
<evidence type="ECO:0000313" key="3">
    <source>
        <dbReference type="EMBL" id="GAA4051204.1"/>
    </source>
</evidence>
<dbReference type="RefSeq" id="WP_345058646.1">
    <property type="nucleotide sequence ID" value="NZ_BAABDK010000032.1"/>
</dbReference>
<dbReference type="PANTHER" id="PTHR30273">
    <property type="entry name" value="PERIPLASMIC SIGNAL SENSOR AND SIGMA FACTOR ACTIVATOR FECR-RELATED"/>
    <property type="match status" value="1"/>
</dbReference>
<dbReference type="InterPro" id="IPR032508">
    <property type="entry name" value="FecR_C"/>
</dbReference>
<dbReference type="PANTHER" id="PTHR30273:SF2">
    <property type="entry name" value="PROTEIN FECR"/>
    <property type="match status" value="1"/>
</dbReference>
<proteinExistence type="predicted"/>
<dbReference type="Pfam" id="PF04773">
    <property type="entry name" value="FecR"/>
    <property type="match status" value="1"/>
</dbReference>
<dbReference type="Proteomes" id="UP001501469">
    <property type="component" value="Unassembled WGS sequence"/>
</dbReference>
<evidence type="ECO:0000313" key="4">
    <source>
        <dbReference type="Proteomes" id="UP001501469"/>
    </source>
</evidence>
<sequence>MKPSYLANLLKRYLDHDTTDSEAWTVDQWYEARDLPRPDLSPAEQAVAKARSWEQIHRRTRPQASSPLRTRPAVRWAAAAAVLLSLGLGAKHQGLFTLPTADTAAQPMPAVPSAGQLLISLEAGGNLTARNLEHHPLPLALADGSTVTLQPGSRLRYPPRFAPGRERLVELRGEAFFAVFHDASRRFRVLTPQLETTVLGTSFWVRAAPGHAEATVEVRTGAVRVSLRTASAVGAAVVVRPNQQVVYSPAVPVLRPVLVAQPALLRPQPLSFEERPVAEVLASLQAGYGVPIRYDGAALAGCTVTLRFGRETLFEKLDLLSRVLGASYERTDEAIVFRSTGCQSE</sequence>
<evidence type="ECO:0000259" key="1">
    <source>
        <dbReference type="Pfam" id="PF04773"/>
    </source>
</evidence>